<sequence>MDINQFQKAAGINLALATRWHSHIVAAMKEFGISKSDDQAMFIAQTGHESTGFTRLVESFNYSVAGLSDFVRAGRLTQGQANSLGRRQGEPSLPLERQRAIANLVYSKRMGNNGPTDGWFYRGRGLIQITGLNNYRDCGNGLKVDLVQQPELLAQDEYAACSAAWFFATKGCMKYTGDLVRVTQIINGGKNGIDDRRARYITASKVLAV</sequence>
<dbReference type="AlphaFoldDB" id="A0A377Z925"/>
<dbReference type="Pfam" id="PF00182">
    <property type="entry name" value="Glyco_hydro_19"/>
    <property type="match status" value="1"/>
</dbReference>
<dbReference type="GO" id="GO:0016998">
    <property type="term" value="P:cell wall macromolecule catabolic process"/>
    <property type="evidence" value="ECO:0007669"/>
    <property type="project" value="InterPro"/>
</dbReference>
<reference evidence="2 3" key="1">
    <citation type="submission" date="2018-06" db="EMBL/GenBank/DDBJ databases">
        <authorList>
            <consortium name="Pathogen Informatics"/>
            <person name="Doyle S."/>
        </authorList>
    </citation>
    <scope>NUCLEOTIDE SEQUENCE [LARGE SCALE GENOMIC DNA]</scope>
    <source>
        <strain evidence="2 3">NCTC5050</strain>
    </source>
</reference>
<dbReference type="PANTHER" id="PTHR34408">
    <property type="entry name" value="FAMILY PROTEIN, PUTATIVE-RELATED"/>
    <property type="match status" value="1"/>
</dbReference>
<dbReference type="InterPro" id="IPR000726">
    <property type="entry name" value="Glyco_hydro_19_cat"/>
</dbReference>
<name>A0A377Z925_KLEPO</name>
<protein>
    <submittedName>
        <fullName evidence="2">Putative glycoside hydrolase</fullName>
    </submittedName>
</protein>
<organism evidence="2 3">
    <name type="scientific">Klebsiella pneumoniae subsp. ozaenae</name>
    <dbReference type="NCBI Taxonomy" id="574"/>
    <lineage>
        <taxon>Bacteria</taxon>
        <taxon>Pseudomonadati</taxon>
        <taxon>Pseudomonadota</taxon>
        <taxon>Gammaproteobacteria</taxon>
        <taxon>Enterobacterales</taxon>
        <taxon>Enterobacteriaceae</taxon>
        <taxon>Klebsiella/Raoultella group</taxon>
        <taxon>Klebsiella</taxon>
        <taxon>Klebsiella pneumoniae complex</taxon>
    </lineage>
</organism>
<dbReference type="Proteomes" id="UP000255382">
    <property type="component" value="Unassembled WGS sequence"/>
</dbReference>
<keyword evidence="3" id="KW-1185">Reference proteome</keyword>
<gene>
    <name evidence="2" type="ORF">NCTC5050_01265</name>
</gene>
<dbReference type="PANTHER" id="PTHR34408:SF1">
    <property type="entry name" value="GLYCOSYL HYDROLASE FAMILY 19 DOMAIN-CONTAINING PROTEIN HI_1415"/>
    <property type="match status" value="1"/>
</dbReference>
<dbReference type="GO" id="GO:0004568">
    <property type="term" value="F:chitinase activity"/>
    <property type="evidence" value="ECO:0007669"/>
    <property type="project" value="InterPro"/>
</dbReference>
<dbReference type="InterPro" id="IPR052354">
    <property type="entry name" value="Cell_Wall_Dynamics_Protein"/>
</dbReference>
<evidence type="ECO:0000259" key="1">
    <source>
        <dbReference type="Pfam" id="PF00182"/>
    </source>
</evidence>
<dbReference type="EMBL" id="UGLZ01000004">
    <property type="protein sequence ID" value="STU63733.1"/>
    <property type="molecule type" value="Genomic_DNA"/>
</dbReference>
<dbReference type="GO" id="GO:0006032">
    <property type="term" value="P:chitin catabolic process"/>
    <property type="evidence" value="ECO:0007669"/>
    <property type="project" value="InterPro"/>
</dbReference>
<dbReference type="InterPro" id="IPR023346">
    <property type="entry name" value="Lysozyme-like_dom_sf"/>
</dbReference>
<accession>A0A377Z925</accession>
<evidence type="ECO:0000313" key="2">
    <source>
        <dbReference type="EMBL" id="STU63733.1"/>
    </source>
</evidence>
<dbReference type="Gene3D" id="1.10.530.10">
    <property type="match status" value="1"/>
</dbReference>
<feature type="domain" description="Glycoside hydrolase family 19 catalytic" evidence="1">
    <location>
        <begin position="117"/>
        <end position="183"/>
    </location>
</feature>
<evidence type="ECO:0000313" key="3">
    <source>
        <dbReference type="Proteomes" id="UP000255382"/>
    </source>
</evidence>
<dbReference type="SUPFAM" id="SSF53955">
    <property type="entry name" value="Lysozyme-like"/>
    <property type="match status" value="1"/>
</dbReference>
<keyword evidence="2" id="KW-0378">Hydrolase</keyword>
<proteinExistence type="predicted"/>